<gene>
    <name evidence="1" type="ordered locus">Curi_c05840</name>
</gene>
<protein>
    <submittedName>
        <fullName evidence="1">Uncharacterized protein</fullName>
    </submittedName>
</protein>
<dbReference type="RefSeq" id="WP_014966795.1">
    <property type="nucleotide sequence ID" value="NC_018664.1"/>
</dbReference>
<accession>K0AUV1</accession>
<dbReference type="eggNOG" id="ENOG50333WK">
    <property type="taxonomic scope" value="Bacteria"/>
</dbReference>
<name>K0AUV1_GOTA9</name>
<dbReference type="Proteomes" id="UP000006094">
    <property type="component" value="Chromosome"/>
</dbReference>
<evidence type="ECO:0000313" key="2">
    <source>
        <dbReference type="Proteomes" id="UP000006094"/>
    </source>
</evidence>
<evidence type="ECO:0000313" key="1">
    <source>
        <dbReference type="EMBL" id="AFS77658.1"/>
    </source>
</evidence>
<dbReference type="OrthoDB" id="1954502at2"/>
<dbReference type="KEGG" id="cad:Curi_c05840"/>
<dbReference type="EMBL" id="CP003326">
    <property type="protein sequence ID" value="AFS77658.1"/>
    <property type="molecule type" value="Genomic_DNA"/>
</dbReference>
<dbReference type="HOGENOM" id="CLU_2300825_0_0_9"/>
<proteinExistence type="predicted"/>
<dbReference type="AlphaFoldDB" id="K0AUV1"/>
<reference evidence="1 2" key="1">
    <citation type="journal article" date="2012" name="PLoS ONE">
        <title>The purine-utilizing bacterium Clostridium acidurici 9a: a genome-guided metabolic reconsideration.</title>
        <authorList>
            <person name="Hartwich K."/>
            <person name="Poehlein A."/>
            <person name="Daniel R."/>
        </authorList>
    </citation>
    <scope>NUCLEOTIDE SEQUENCE [LARGE SCALE GENOMIC DNA]</scope>
    <source>
        <strain evidence="2">ATCC 7906 / DSM 604 / BCRC 14475 / CIP 104303 / KCTC 5404 / NCIMB 10678 / 9a</strain>
    </source>
</reference>
<keyword evidence="2" id="KW-1185">Reference proteome</keyword>
<sequence length="100" mass="11688">MDILNQFVKYIELDDEKRILVSLQSHLEPYLKDKQTRSMLKESIKGILKDDFVQLEVGKNICRVTVKEGTEESNLELVKTELIKNIQMAMEFLNQMQGNK</sequence>
<organism evidence="1 2">
    <name type="scientific">Gottschalkia acidurici (strain ATCC 7906 / DSM 604 / BCRC 14475 / CIP 104303 / KCTC 5404 / NCIMB 10678 / 9a)</name>
    <name type="common">Clostridium acidurici</name>
    <dbReference type="NCBI Taxonomy" id="1128398"/>
    <lineage>
        <taxon>Bacteria</taxon>
        <taxon>Bacillati</taxon>
        <taxon>Bacillota</taxon>
        <taxon>Tissierellia</taxon>
        <taxon>Tissierellales</taxon>
        <taxon>Gottschalkiaceae</taxon>
        <taxon>Gottschalkia</taxon>
    </lineage>
</organism>